<accession>A0A2P2MWY9</accession>
<organism evidence="1">
    <name type="scientific">Rhizophora mucronata</name>
    <name type="common">Asiatic mangrove</name>
    <dbReference type="NCBI Taxonomy" id="61149"/>
    <lineage>
        <taxon>Eukaryota</taxon>
        <taxon>Viridiplantae</taxon>
        <taxon>Streptophyta</taxon>
        <taxon>Embryophyta</taxon>
        <taxon>Tracheophyta</taxon>
        <taxon>Spermatophyta</taxon>
        <taxon>Magnoliopsida</taxon>
        <taxon>eudicotyledons</taxon>
        <taxon>Gunneridae</taxon>
        <taxon>Pentapetalae</taxon>
        <taxon>rosids</taxon>
        <taxon>fabids</taxon>
        <taxon>Malpighiales</taxon>
        <taxon>Rhizophoraceae</taxon>
        <taxon>Rhizophora</taxon>
    </lineage>
</organism>
<protein>
    <submittedName>
        <fullName evidence="1">Uncharacterized protein</fullName>
    </submittedName>
</protein>
<name>A0A2P2MWY9_RHIMU</name>
<evidence type="ECO:0000313" key="1">
    <source>
        <dbReference type="EMBL" id="MBX34731.1"/>
    </source>
</evidence>
<dbReference type="AlphaFoldDB" id="A0A2P2MWY9"/>
<reference evidence="1" key="1">
    <citation type="submission" date="2018-02" db="EMBL/GenBank/DDBJ databases">
        <title>Rhizophora mucronata_Transcriptome.</title>
        <authorList>
            <person name="Meera S.P."/>
            <person name="Sreeshan A."/>
            <person name="Augustine A."/>
        </authorList>
    </citation>
    <scope>NUCLEOTIDE SEQUENCE</scope>
    <source>
        <tissue evidence="1">Leaf</tissue>
    </source>
</reference>
<proteinExistence type="predicted"/>
<dbReference type="EMBL" id="GGEC01054247">
    <property type="protein sequence ID" value="MBX34731.1"/>
    <property type="molecule type" value="Transcribed_RNA"/>
</dbReference>
<sequence>MHDLMHDLASSVAGAESVCVNLNLREFGKKTWHISFDQKQGQLASSSICA</sequence>